<dbReference type="InterPro" id="IPR036866">
    <property type="entry name" value="RibonucZ/Hydroxyglut_hydro"/>
</dbReference>
<dbReference type="Proteomes" id="UP001152755">
    <property type="component" value="Unassembled WGS sequence"/>
</dbReference>
<dbReference type="PANTHER" id="PTHR43546">
    <property type="entry name" value="UPF0173 METAL-DEPENDENT HYDROLASE MJ1163-RELATED"/>
    <property type="match status" value="1"/>
</dbReference>
<organism evidence="2 3">
    <name type="scientific">Speluncibacter jeojiensis</name>
    <dbReference type="NCBI Taxonomy" id="2710754"/>
    <lineage>
        <taxon>Bacteria</taxon>
        <taxon>Bacillati</taxon>
        <taxon>Actinomycetota</taxon>
        <taxon>Actinomycetes</taxon>
        <taxon>Mycobacteriales</taxon>
        <taxon>Speluncibacteraceae</taxon>
        <taxon>Speluncibacter</taxon>
    </lineage>
</organism>
<dbReference type="SUPFAM" id="SSF56281">
    <property type="entry name" value="Metallo-hydrolase/oxidoreductase"/>
    <property type="match status" value="1"/>
</dbReference>
<name>A0A9X4RDQ1_9ACTN</name>
<evidence type="ECO:0000313" key="2">
    <source>
        <dbReference type="EMBL" id="MDG3015080.1"/>
    </source>
</evidence>
<proteinExistence type="predicted"/>
<dbReference type="AlphaFoldDB" id="A0A9X4RDQ1"/>
<dbReference type="Pfam" id="PF13483">
    <property type="entry name" value="Lactamase_B_3"/>
    <property type="match status" value="1"/>
</dbReference>
<reference evidence="2" key="1">
    <citation type="submission" date="2022-08" db="EMBL/GenBank/DDBJ databases">
        <title>Genome analysis of Corynebacteriales strain.</title>
        <authorList>
            <person name="Lee S.D."/>
        </authorList>
    </citation>
    <scope>NUCLEOTIDE SEQUENCE</scope>
    <source>
        <strain evidence="2">D3-21</strain>
    </source>
</reference>
<evidence type="ECO:0000313" key="3">
    <source>
        <dbReference type="Proteomes" id="UP001152755"/>
    </source>
</evidence>
<keyword evidence="3" id="KW-1185">Reference proteome</keyword>
<sequence length="214" mass="22497">MRLTHFGHSCVLVELLGARILFDPGTFSSGFESLTGLDAIALTHQHPDHADPERLPALLAANPGAARYSDPQSAALFEGFTAVRPGDNFTIGDVQVTIGGGKHAVIHPDLPVIDNAAFLLGTESEPGVFMHPGDSLFVPEHAIGVLAVPAAAPWAKIAESVDYLRAVAPRVAVPIHQAIITAEAQGIYHGRLDELAPAGTEFRVLPLGESVQLG</sequence>
<feature type="domain" description="Metallo-beta-lactamase" evidence="1">
    <location>
        <begin position="7"/>
        <end position="176"/>
    </location>
</feature>
<dbReference type="InterPro" id="IPR001279">
    <property type="entry name" value="Metallo-B-lactamas"/>
</dbReference>
<dbReference type="PANTHER" id="PTHR43546:SF3">
    <property type="entry name" value="UPF0173 METAL-DEPENDENT HYDROLASE MJ1163"/>
    <property type="match status" value="1"/>
</dbReference>
<protein>
    <submittedName>
        <fullName evidence="2">MBL fold metallo-hydrolase</fullName>
    </submittedName>
</protein>
<evidence type="ECO:0000259" key="1">
    <source>
        <dbReference type="SMART" id="SM00849"/>
    </source>
</evidence>
<dbReference type="RefSeq" id="WP_277833800.1">
    <property type="nucleotide sequence ID" value="NZ_JAAIVF010000005.1"/>
</dbReference>
<dbReference type="InterPro" id="IPR050114">
    <property type="entry name" value="UPF0173_UPF0282_UlaG_hydrolase"/>
</dbReference>
<dbReference type="SMART" id="SM00849">
    <property type="entry name" value="Lactamase_B"/>
    <property type="match status" value="1"/>
</dbReference>
<gene>
    <name evidence="2" type="ORF">NVS88_11000</name>
</gene>
<comment type="caution">
    <text evidence="2">The sequence shown here is derived from an EMBL/GenBank/DDBJ whole genome shotgun (WGS) entry which is preliminary data.</text>
</comment>
<dbReference type="Gene3D" id="3.60.15.10">
    <property type="entry name" value="Ribonuclease Z/Hydroxyacylglutathione hydrolase-like"/>
    <property type="match status" value="1"/>
</dbReference>
<dbReference type="EMBL" id="JANRHA010000006">
    <property type="protein sequence ID" value="MDG3015080.1"/>
    <property type="molecule type" value="Genomic_DNA"/>
</dbReference>
<accession>A0A9X4RDQ1</accession>